<comment type="caution">
    <text evidence="4">The sequence shown here is derived from an EMBL/GenBank/DDBJ whole genome shotgun (WGS) entry which is preliminary data.</text>
</comment>
<keyword evidence="4" id="KW-0547">Nucleotide-binding</keyword>
<evidence type="ECO:0000259" key="3">
    <source>
        <dbReference type="Pfam" id="PF13581"/>
    </source>
</evidence>
<reference evidence="5" key="1">
    <citation type="journal article" date="2019" name="Int. J. Syst. Evol. Microbiol.">
        <title>The Global Catalogue of Microorganisms (GCM) 10K type strain sequencing project: providing services to taxonomists for standard genome sequencing and annotation.</title>
        <authorList>
            <consortium name="The Broad Institute Genomics Platform"/>
            <consortium name="The Broad Institute Genome Sequencing Center for Infectious Disease"/>
            <person name="Wu L."/>
            <person name="Ma J."/>
        </authorList>
    </citation>
    <scope>NUCLEOTIDE SEQUENCE [LARGE SCALE GENOMIC DNA]</scope>
    <source>
        <strain evidence="5">JCM 4594</strain>
    </source>
</reference>
<protein>
    <submittedName>
        <fullName evidence="4">ATP-binding protein</fullName>
    </submittedName>
</protein>
<dbReference type="InterPro" id="IPR036890">
    <property type="entry name" value="HATPase_C_sf"/>
</dbReference>
<organism evidence="4 5">
    <name type="scientific">Streptomyces xanthochromogenes</name>
    <dbReference type="NCBI Taxonomy" id="67384"/>
    <lineage>
        <taxon>Bacteria</taxon>
        <taxon>Bacillati</taxon>
        <taxon>Actinomycetota</taxon>
        <taxon>Actinomycetes</taxon>
        <taxon>Kitasatosporales</taxon>
        <taxon>Streptomycetaceae</taxon>
        <taxon>Streptomyces</taxon>
    </lineage>
</organism>
<dbReference type="Gene3D" id="3.30.565.10">
    <property type="entry name" value="Histidine kinase-like ATPase, C-terminal domain"/>
    <property type="match status" value="1"/>
</dbReference>
<gene>
    <name evidence="4" type="ORF">GCM10010326_08000</name>
</gene>
<accession>A0ABQ2ZJ77</accession>
<evidence type="ECO:0000313" key="5">
    <source>
        <dbReference type="Proteomes" id="UP000600946"/>
    </source>
</evidence>
<dbReference type="InterPro" id="IPR003594">
    <property type="entry name" value="HATPase_dom"/>
</dbReference>
<dbReference type="Pfam" id="PF13581">
    <property type="entry name" value="HATPase_c_2"/>
    <property type="match status" value="1"/>
</dbReference>
<dbReference type="Proteomes" id="UP000600946">
    <property type="component" value="Unassembled WGS sequence"/>
</dbReference>
<keyword evidence="5" id="KW-1185">Reference proteome</keyword>
<dbReference type="PANTHER" id="PTHR35526">
    <property type="entry name" value="ANTI-SIGMA-F FACTOR RSBW-RELATED"/>
    <property type="match status" value="1"/>
</dbReference>
<dbReference type="GO" id="GO:0005524">
    <property type="term" value="F:ATP binding"/>
    <property type="evidence" value="ECO:0007669"/>
    <property type="project" value="UniProtKB-KW"/>
</dbReference>
<dbReference type="InterPro" id="IPR050267">
    <property type="entry name" value="Anti-sigma-factor_SerPK"/>
</dbReference>
<proteinExistence type="predicted"/>
<keyword evidence="1" id="KW-0808">Transferase</keyword>
<keyword evidence="1" id="KW-0418">Kinase</keyword>
<name>A0ABQ2ZJ77_9ACTN</name>
<dbReference type="GeneID" id="96288814"/>
<evidence type="ECO:0000313" key="4">
    <source>
        <dbReference type="EMBL" id="GGY17920.1"/>
    </source>
</evidence>
<keyword evidence="1" id="KW-0723">Serine/threonine-protein kinase</keyword>
<evidence type="ECO:0000256" key="2">
    <source>
        <dbReference type="SAM" id="MobiDB-lite"/>
    </source>
</evidence>
<feature type="domain" description="Histidine kinase/HSP90-like ATPase" evidence="3">
    <location>
        <begin position="36"/>
        <end position="144"/>
    </location>
</feature>
<sequence length="147" mass="15108">MSDLVSTPDPQPDPQPLTPGAELTDGGLGHEMAPAAGARALVRGLLQRCTGDTARVQGDAQLAATELVANAIVHGGGLTAFSADLDQDDARLRLQVEDASRTTPRTGEPLDPGALGGRGWAIVQKLATTVTVALLPHGKRITATFAL</sequence>
<feature type="region of interest" description="Disordered" evidence="2">
    <location>
        <begin position="1"/>
        <end position="31"/>
    </location>
</feature>
<dbReference type="RefSeq" id="WP_229892145.1">
    <property type="nucleotide sequence ID" value="NZ_BMUU01000001.1"/>
</dbReference>
<dbReference type="PANTHER" id="PTHR35526:SF3">
    <property type="entry name" value="ANTI-SIGMA-F FACTOR RSBW"/>
    <property type="match status" value="1"/>
</dbReference>
<dbReference type="CDD" id="cd16936">
    <property type="entry name" value="HATPase_RsbW-like"/>
    <property type="match status" value="1"/>
</dbReference>
<dbReference type="EMBL" id="BMUU01000001">
    <property type="protein sequence ID" value="GGY17920.1"/>
    <property type="molecule type" value="Genomic_DNA"/>
</dbReference>
<evidence type="ECO:0000256" key="1">
    <source>
        <dbReference type="ARBA" id="ARBA00022527"/>
    </source>
</evidence>
<keyword evidence="4" id="KW-0067">ATP-binding</keyword>